<evidence type="ECO:0000313" key="14">
    <source>
        <dbReference type="EMBL" id="OJJ56979.1"/>
    </source>
</evidence>
<feature type="region of interest" description="Disordered" evidence="12">
    <location>
        <begin position="1"/>
        <end position="27"/>
    </location>
</feature>
<organism evidence="14 15">
    <name type="scientific">Aspergillus sydowii CBS 593.65</name>
    <dbReference type="NCBI Taxonomy" id="1036612"/>
    <lineage>
        <taxon>Eukaryota</taxon>
        <taxon>Fungi</taxon>
        <taxon>Dikarya</taxon>
        <taxon>Ascomycota</taxon>
        <taxon>Pezizomycotina</taxon>
        <taxon>Eurotiomycetes</taxon>
        <taxon>Eurotiomycetidae</taxon>
        <taxon>Eurotiales</taxon>
        <taxon>Aspergillaceae</taxon>
        <taxon>Aspergillus</taxon>
        <taxon>Aspergillus subgen. Nidulantes</taxon>
    </lineage>
</organism>
<dbReference type="InterPro" id="IPR023395">
    <property type="entry name" value="MCP_dom_sf"/>
</dbReference>
<evidence type="ECO:0000256" key="7">
    <source>
        <dbReference type="ARBA" id="ARBA00022989"/>
    </source>
</evidence>
<reference evidence="15" key="1">
    <citation type="journal article" date="2017" name="Genome Biol.">
        <title>Comparative genomics reveals high biological diversity and specific adaptations in the industrially and medically important fungal genus Aspergillus.</title>
        <authorList>
            <person name="de Vries R.P."/>
            <person name="Riley R."/>
            <person name="Wiebenga A."/>
            <person name="Aguilar-Osorio G."/>
            <person name="Amillis S."/>
            <person name="Uchima C.A."/>
            <person name="Anderluh G."/>
            <person name="Asadollahi M."/>
            <person name="Askin M."/>
            <person name="Barry K."/>
            <person name="Battaglia E."/>
            <person name="Bayram O."/>
            <person name="Benocci T."/>
            <person name="Braus-Stromeyer S.A."/>
            <person name="Caldana C."/>
            <person name="Canovas D."/>
            <person name="Cerqueira G.C."/>
            <person name="Chen F."/>
            <person name="Chen W."/>
            <person name="Choi C."/>
            <person name="Clum A."/>
            <person name="Dos Santos R.A."/>
            <person name="Damasio A.R."/>
            <person name="Diallinas G."/>
            <person name="Emri T."/>
            <person name="Fekete E."/>
            <person name="Flipphi M."/>
            <person name="Freyberg S."/>
            <person name="Gallo A."/>
            <person name="Gournas C."/>
            <person name="Habgood R."/>
            <person name="Hainaut M."/>
            <person name="Harispe M.L."/>
            <person name="Henrissat B."/>
            <person name="Hilden K.S."/>
            <person name="Hope R."/>
            <person name="Hossain A."/>
            <person name="Karabika E."/>
            <person name="Karaffa L."/>
            <person name="Karanyi Z."/>
            <person name="Krasevec N."/>
            <person name="Kuo A."/>
            <person name="Kusch H."/>
            <person name="LaButti K."/>
            <person name="Lagendijk E.L."/>
            <person name="Lapidus A."/>
            <person name="Levasseur A."/>
            <person name="Lindquist E."/>
            <person name="Lipzen A."/>
            <person name="Logrieco A.F."/>
            <person name="MacCabe A."/>
            <person name="Maekelae M.R."/>
            <person name="Malavazi I."/>
            <person name="Melin P."/>
            <person name="Meyer V."/>
            <person name="Mielnichuk N."/>
            <person name="Miskei M."/>
            <person name="Molnar A.P."/>
            <person name="Mule G."/>
            <person name="Ngan C.Y."/>
            <person name="Orejas M."/>
            <person name="Orosz E."/>
            <person name="Ouedraogo J.P."/>
            <person name="Overkamp K.M."/>
            <person name="Park H.-S."/>
            <person name="Perrone G."/>
            <person name="Piumi F."/>
            <person name="Punt P.J."/>
            <person name="Ram A.F."/>
            <person name="Ramon A."/>
            <person name="Rauscher S."/>
            <person name="Record E."/>
            <person name="Riano-Pachon D.M."/>
            <person name="Robert V."/>
            <person name="Roehrig J."/>
            <person name="Ruller R."/>
            <person name="Salamov A."/>
            <person name="Salih N.S."/>
            <person name="Samson R.A."/>
            <person name="Sandor E."/>
            <person name="Sanguinetti M."/>
            <person name="Schuetze T."/>
            <person name="Sepcic K."/>
            <person name="Shelest E."/>
            <person name="Sherlock G."/>
            <person name="Sophianopoulou V."/>
            <person name="Squina F.M."/>
            <person name="Sun H."/>
            <person name="Susca A."/>
            <person name="Todd R.B."/>
            <person name="Tsang A."/>
            <person name="Unkles S.E."/>
            <person name="van de Wiele N."/>
            <person name="van Rossen-Uffink D."/>
            <person name="Oliveira J.V."/>
            <person name="Vesth T.C."/>
            <person name="Visser J."/>
            <person name="Yu J.-H."/>
            <person name="Zhou M."/>
            <person name="Andersen M.R."/>
            <person name="Archer D.B."/>
            <person name="Baker S.E."/>
            <person name="Benoit I."/>
            <person name="Brakhage A.A."/>
            <person name="Braus G.H."/>
            <person name="Fischer R."/>
            <person name="Frisvad J.C."/>
            <person name="Goldman G.H."/>
            <person name="Houbraken J."/>
            <person name="Oakley B."/>
            <person name="Pocsi I."/>
            <person name="Scazzocchio C."/>
            <person name="Seiboth B."/>
            <person name="vanKuyk P.A."/>
            <person name="Wortman J."/>
            <person name="Dyer P.S."/>
            <person name="Grigoriev I.V."/>
        </authorList>
    </citation>
    <scope>NUCLEOTIDE SEQUENCE [LARGE SCALE GENOMIC DNA]</scope>
    <source>
        <strain evidence="15">CBS 593.65</strain>
    </source>
</reference>
<sequence>MATTSGAQMQSTVPTPKQEPQIPKKKTIPPGVSLAAGAVAGAVEATATYPFEFAKTRAQLSQKIASGVSIPVSKNPLAVILQTARQDGVRAIYTGCSTLILGTAFKAGVRFLSFDTIRNLLADSNGALSPARGILAGMVAGVVESVVAVTPTERIKTALIDDARSSASRRYNGGFHALRTIMAESGVKEVYRGLVSTTMKQAATSSTRMGTYNIIKEIVASRTNIKDTKNPALTFGMGATAGVITVYVTQPFDTIKTRAQGAKGASTMEALRDVLKDGGVRAFWRGSSMRLGRLILSGGIVFTVYENVAALLMAARTRSQAQ</sequence>
<evidence type="ECO:0000256" key="10">
    <source>
        <dbReference type="PROSITE-ProRule" id="PRU00282"/>
    </source>
</evidence>
<comment type="subcellular location">
    <subcellularLocation>
        <location evidence="1">Mitochondrion inner membrane</location>
        <topology evidence="1">Multi-pass membrane protein</topology>
    </subcellularLocation>
</comment>
<dbReference type="GO" id="GO:0005743">
    <property type="term" value="C:mitochondrial inner membrane"/>
    <property type="evidence" value="ECO:0007669"/>
    <property type="project" value="UniProtKB-SubCell"/>
</dbReference>
<feature type="compositionally biased region" description="Polar residues" evidence="12">
    <location>
        <begin position="1"/>
        <end position="15"/>
    </location>
</feature>
<dbReference type="GO" id="GO:0071913">
    <property type="term" value="F:citrate secondary active transmembrane transporter activity"/>
    <property type="evidence" value="ECO:0007669"/>
    <property type="project" value="TreeGrafter"/>
</dbReference>
<dbReference type="SUPFAM" id="SSF103506">
    <property type="entry name" value="Mitochondrial carrier"/>
    <property type="match status" value="1"/>
</dbReference>
<dbReference type="Pfam" id="PF00153">
    <property type="entry name" value="Mito_carr"/>
    <property type="match status" value="3"/>
</dbReference>
<keyword evidence="9 10" id="KW-0472">Membrane</keyword>
<evidence type="ECO:0000256" key="3">
    <source>
        <dbReference type="ARBA" id="ARBA00022448"/>
    </source>
</evidence>
<feature type="repeat" description="Solcar" evidence="10">
    <location>
        <begin position="128"/>
        <end position="218"/>
    </location>
</feature>
<dbReference type="VEuPathDB" id="FungiDB:ASPSYDRAFT_33125"/>
<keyword evidence="15" id="KW-1185">Reference proteome</keyword>
<keyword evidence="6" id="KW-0999">Mitochondrion inner membrane</keyword>
<evidence type="ECO:0000256" key="13">
    <source>
        <dbReference type="SAM" id="Phobius"/>
    </source>
</evidence>
<feature type="transmembrane region" description="Helical" evidence="13">
    <location>
        <begin position="294"/>
        <end position="315"/>
    </location>
</feature>
<feature type="repeat" description="Solcar" evidence="10">
    <location>
        <begin position="28"/>
        <end position="120"/>
    </location>
</feature>
<evidence type="ECO:0000256" key="4">
    <source>
        <dbReference type="ARBA" id="ARBA00022692"/>
    </source>
</evidence>
<dbReference type="InterPro" id="IPR002067">
    <property type="entry name" value="MCP"/>
</dbReference>
<dbReference type="STRING" id="1036612.A0A1L9TC23"/>
<dbReference type="InterPro" id="IPR018108">
    <property type="entry name" value="MCP_transmembrane"/>
</dbReference>
<dbReference type="PANTHER" id="PTHR45788:SF3">
    <property type="entry name" value="TRICARBOXYLATE TRANSPORT PROTEIN"/>
    <property type="match status" value="1"/>
</dbReference>
<feature type="repeat" description="Solcar" evidence="10">
    <location>
        <begin position="229"/>
        <end position="311"/>
    </location>
</feature>
<evidence type="ECO:0000256" key="1">
    <source>
        <dbReference type="ARBA" id="ARBA00004448"/>
    </source>
</evidence>
<dbReference type="Proteomes" id="UP000184356">
    <property type="component" value="Unassembled WGS sequence"/>
</dbReference>
<dbReference type="GeneID" id="63761126"/>
<protein>
    <submittedName>
        <fullName evidence="14">Uncharacterized protein</fullName>
    </submittedName>
</protein>
<proteinExistence type="inferred from homology"/>
<accession>A0A1L9TC23</accession>
<name>A0A1L9TC23_9EURO</name>
<evidence type="ECO:0000256" key="8">
    <source>
        <dbReference type="ARBA" id="ARBA00023128"/>
    </source>
</evidence>
<gene>
    <name evidence="14" type="ORF">ASPSYDRAFT_33125</name>
</gene>
<keyword evidence="7 13" id="KW-1133">Transmembrane helix</keyword>
<dbReference type="GO" id="GO:0006843">
    <property type="term" value="P:mitochondrial citrate transmembrane transport"/>
    <property type="evidence" value="ECO:0007669"/>
    <property type="project" value="TreeGrafter"/>
</dbReference>
<evidence type="ECO:0000256" key="12">
    <source>
        <dbReference type="SAM" id="MobiDB-lite"/>
    </source>
</evidence>
<dbReference type="OrthoDB" id="44467at2759"/>
<keyword evidence="8" id="KW-0496">Mitochondrion</keyword>
<keyword evidence="3 11" id="KW-0813">Transport</keyword>
<dbReference type="InterPro" id="IPR049563">
    <property type="entry name" value="TXTP-like"/>
</dbReference>
<keyword evidence="4 10" id="KW-0812">Transmembrane</keyword>
<evidence type="ECO:0000256" key="5">
    <source>
        <dbReference type="ARBA" id="ARBA00022737"/>
    </source>
</evidence>
<dbReference type="Gene3D" id="1.50.40.10">
    <property type="entry name" value="Mitochondrial carrier domain"/>
    <property type="match status" value="1"/>
</dbReference>
<evidence type="ECO:0000256" key="11">
    <source>
        <dbReference type="RuleBase" id="RU000488"/>
    </source>
</evidence>
<evidence type="ECO:0000256" key="9">
    <source>
        <dbReference type="ARBA" id="ARBA00023136"/>
    </source>
</evidence>
<evidence type="ECO:0000256" key="2">
    <source>
        <dbReference type="ARBA" id="ARBA00006375"/>
    </source>
</evidence>
<dbReference type="PANTHER" id="PTHR45788">
    <property type="entry name" value="SUCCINATE/FUMARATE MITOCHONDRIAL TRANSPORTER-RELATED"/>
    <property type="match status" value="1"/>
</dbReference>
<dbReference type="PRINTS" id="PR00926">
    <property type="entry name" value="MITOCARRIER"/>
</dbReference>
<keyword evidence="5" id="KW-0677">Repeat</keyword>
<evidence type="ECO:0000313" key="15">
    <source>
        <dbReference type="Proteomes" id="UP000184356"/>
    </source>
</evidence>
<dbReference type="AlphaFoldDB" id="A0A1L9TC23"/>
<dbReference type="PROSITE" id="PS50920">
    <property type="entry name" value="SOLCAR"/>
    <property type="match status" value="3"/>
</dbReference>
<comment type="similarity">
    <text evidence="2 11">Belongs to the mitochondrial carrier (TC 2.A.29) family.</text>
</comment>
<dbReference type="RefSeq" id="XP_040700785.1">
    <property type="nucleotide sequence ID" value="XM_040845053.1"/>
</dbReference>
<evidence type="ECO:0000256" key="6">
    <source>
        <dbReference type="ARBA" id="ARBA00022792"/>
    </source>
</evidence>
<dbReference type="EMBL" id="KV878589">
    <property type="protein sequence ID" value="OJJ56979.1"/>
    <property type="molecule type" value="Genomic_DNA"/>
</dbReference>